<reference evidence="1 2" key="1">
    <citation type="journal article" date="2015" name="Genome Announc.">
        <title>Expanding the biotechnology potential of lactobacilli through comparative genomics of 213 strains and associated genera.</title>
        <authorList>
            <person name="Sun Z."/>
            <person name="Harris H.M."/>
            <person name="McCann A."/>
            <person name="Guo C."/>
            <person name="Argimon S."/>
            <person name="Zhang W."/>
            <person name="Yang X."/>
            <person name="Jeffery I.B."/>
            <person name="Cooney J.C."/>
            <person name="Kagawa T.F."/>
            <person name="Liu W."/>
            <person name="Song Y."/>
            <person name="Salvetti E."/>
            <person name="Wrobel A."/>
            <person name="Rasinkangas P."/>
            <person name="Parkhill J."/>
            <person name="Rea M.C."/>
            <person name="O'Sullivan O."/>
            <person name="Ritari J."/>
            <person name="Douillard F.P."/>
            <person name="Paul Ross R."/>
            <person name="Yang R."/>
            <person name="Briner A.E."/>
            <person name="Felis G.E."/>
            <person name="de Vos W.M."/>
            <person name="Barrangou R."/>
            <person name="Klaenhammer T.R."/>
            <person name="Caufield P.W."/>
            <person name="Cui Y."/>
            <person name="Zhang H."/>
            <person name="O'Toole P.W."/>
        </authorList>
    </citation>
    <scope>NUCLEOTIDE SEQUENCE [LARGE SCALE GENOMIC DNA]</scope>
    <source>
        <strain evidence="1 2">DSM 20505</strain>
    </source>
</reference>
<name>A0A0R1ZJ65_9LACO</name>
<gene>
    <name evidence="1" type="ORF">FC18_GL000624</name>
</gene>
<keyword evidence="2" id="KW-1185">Reference proteome</keyword>
<organism evidence="1 2">
    <name type="scientific">Lacticaseibacillus sharpeae JCM 1186 = DSM 20505</name>
    <dbReference type="NCBI Taxonomy" id="1291052"/>
    <lineage>
        <taxon>Bacteria</taxon>
        <taxon>Bacillati</taxon>
        <taxon>Bacillota</taxon>
        <taxon>Bacilli</taxon>
        <taxon>Lactobacillales</taxon>
        <taxon>Lactobacillaceae</taxon>
        <taxon>Lacticaseibacillus</taxon>
    </lineage>
</organism>
<evidence type="ECO:0000313" key="1">
    <source>
        <dbReference type="EMBL" id="KRM54402.1"/>
    </source>
</evidence>
<dbReference type="AlphaFoldDB" id="A0A0R1ZJ65"/>
<dbReference type="PATRIC" id="fig|1291052.5.peg.635"/>
<protein>
    <submittedName>
        <fullName evidence="1">Uncharacterized protein</fullName>
    </submittedName>
</protein>
<sequence>MQKGSAGMDNTLTAFIDKWYREFTDTEEHDFGKEFGRDAIDAGLNLDGLAKMQANGKLTAAQTTDLNSLAQSLAPITDASLLADATFGYWHQLTATDGQDVGTPNLRAQFILLFMRLRELAHDLPHQAHEQASITATRGGMLKPENGDTMETTLTLSSTGLVTLSAQAYPDEDAEQLRATLIDEQHARVYLALVRDIQSVPLPMAPDADFVTIDHSDETGIKLTTSMPAEDASEVETKLNRFLAQATGWDDLDIFAVVPYAQNTARHLADMFGDLLKKQFGFDGEAPELTKQFADDMPDGDAAADDDPDAPDDLHLTRFKLSLDESKDELQEMIELNQETATMEYGQKDGDIENVSRLHNELLITDLLEQLSEFDYTVNMDDVEWWNKHVGQAGIPPAQYLLEMEFADGTVRQIGGTYLRPSLPAKWPNILYILYNAISQSAIGEAFNPSRFAYGQRQNERIYVQVQFKDSDRKYDYIADQDLYDEGDHVIVPVGADNTATPATVVGVGYYTEDDEPYPHAKAKHVLGRVKEEQ</sequence>
<proteinExistence type="predicted"/>
<accession>A0A0R1ZJ65</accession>
<evidence type="ECO:0000313" key="2">
    <source>
        <dbReference type="Proteomes" id="UP000051679"/>
    </source>
</evidence>
<dbReference type="STRING" id="1291052.FC18_GL000624"/>
<comment type="caution">
    <text evidence="1">The sequence shown here is derived from an EMBL/GenBank/DDBJ whole genome shotgun (WGS) entry which is preliminary data.</text>
</comment>
<dbReference type="Proteomes" id="UP000051679">
    <property type="component" value="Unassembled WGS sequence"/>
</dbReference>
<dbReference type="EMBL" id="AYYO01000056">
    <property type="protein sequence ID" value="KRM54402.1"/>
    <property type="molecule type" value="Genomic_DNA"/>
</dbReference>